<evidence type="ECO:0000313" key="5">
    <source>
        <dbReference type="Proteomes" id="UP001369815"/>
    </source>
</evidence>
<dbReference type="InterPro" id="IPR001138">
    <property type="entry name" value="Zn2Cys6_DnaBD"/>
</dbReference>
<dbReference type="CDD" id="cd00067">
    <property type="entry name" value="GAL4"/>
    <property type="match status" value="1"/>
</dbReference>
<protein>
    <recommendedName>
        <fullName evidence="3">Zn(2)-C6 fungal-type domain-containing protein</fullName>
    </recommendedName>
</protein>
<feature type="domain" description="Zn(2)-C6 fungal-type" evidence="3">
    <location>
        <begin position="191"/>
        <end position="219"/>
    </location>
</feature>
<dbReference type="SUPFAM" id="SSF57701">
    <property type="entry name" value="Zn2/Cys6 DNA-binding domain"/>
    <property type="match status" value="1"/>
</dbReference>
<evidence type="ECO:0000256" key="2">
    <source>
        <dbReference type="SAM" id="MobiDB-lite"/>
    </source>
</evidence>
<dbReference type="PROSITE" id="PS50048">
    <property type="entry name" value="ZN2_CY6_FUNGAL_2"/>
    <property type="match status" value="1"/>
</dbReference>
<evidence type="ECO:0000313" key="4">
    <source>
        <dbReference type="EMBL" id="KAK6958159.1"/>
    </source>
</evidence>
<dbReference type="GO" id="GO:0000981">
    <property type="term" value="F:DNA-binding transcription factor activity, RNA polymerase II-specific"/>
    <property type="evidence" value="ECO:0007669"/>
    <property type="project" value="InterPro"/>
</dbReference>
<name>A0AAX6MZW6_9PEZI</name>
<sequence>MSNSDLSQITSEIPDFIGGLPKRRQPKVPAPPDEFDQFFDYKRFYEGSPVADADSRSRSDASSIPGLTSGPSEEDGASSPRSTEDSFHFKEAVEQIKQHDDRFTVPAREIRPNGVEPYPWHMDIDGTLGSSGADIQGLGGSSSPHSPASSNGTAPSSYHSSSSSELPLSRGKRHRPLDNPDKVAQMRKIGACFRCKTRKVTCDQQIPCSRCKNDASKYCNDDDGELAEHMCFRRLSASSDLVFNVIWTEAKANPHAASQRGTTSHWNVYFEPCLATQQPLPILVSHDESKHNSIPKWSTWEANPRHATPQYVLNPHGIPEDVVLTRWASWQMLTDEGSDFQSALDILVSRYAQDDTSFLPYYLLVRKVYDMRCMYKIWRQKKFFYQDQEHPEVGLKELPNQVSQDLKRIIVFRMKTLESDILAQFWKTLDAALKPYERLPLWACMMEFILMYRDIYALNQSEGIDLCGDPLQIQKITTSVFSNLVVMCEICFGKKKPEPMTEDGNSMLSSAKRQLNADFRRVEIRRDEFYQTVQNCTTCPHSSTLDRLFCVLLIGAQRGGTRAGARAPKRVRR</sequence>
<feature type="compositionally biased region" description="Polar residues" evidence="2">
    <location>
        <begin position="1"/>
        <end position="11"/>
    </location>
</feature>
<organism evidence="4 5">
    <name type="scientific">Daldinia eschscholtzii</name>
    <dbReference type="NCBI Taxonomy" id="292717"/>
    <lineage>
        <taxon>Eukaryota</taxon>
        <taxon>Fungi</taxon>
        <taxon>Dikarya</taxon>
        <taxon>Ascomycota</taxon>
        <taxon>Pezizomycotina</taxon>
        <taxon>Sordariomycetes</taxon>
        <taxon>Xylariomycetidae</taxon>
        <taxon>Xylariales</taxon>
        <taxon>Hypoxylaceae</taxon>
        <taxon>Daldinia</taxon>
    </lineage>
</organism>
<feature type="region of interest" description="Disordered" evidence="2">
    <location>
        <begin position="1"/>
        <end position="33"/>
    </location>
</feature>
<feature type="compositionally biased region" description="Low complexity" evidence="2">
    <location>
        <begin position="141"/>
        <end position="164"/>
    </location>
</feature>
<dbReference type="EMBL" id="JBANMG010000001">
    <property type="protein sequence ID" value="KAK6958159.1"/>
    <property type="molecule type" value="Genomic_DNA"/>
</dbReference>
<dbReference type="AlphaFoldDB" id="A0AAX6MZW6"/>
<comment type="caution">
    <text evidence="4">The sequence shown here is derived from an EMBL/GenBank/DDBJ whole genome shotgun (WGS) entry which is preliminary data.</text>
</comment>
<keyword evidence="1" id="KW-0539">Nucleus</keyword>
<keyword evidence="5" id="KW-1185">Reference proteome</keyword>
<dbReference type="PROSITE" id="PS00463">
    <property type="entry name" value="ZN2_CY6_FUNGAL_1"/>
    <property type="match status" value="1"/>
</dbReference>
<feature type="compositionally biased region" description="Basic and acidic residues" evidence="2">
    <location>
        <begin position="82"/>
        <end position="111"/>
    </location>
</feature>
<feature type="region of interest" description="Disordered" evidence="2">
    <location>
        <begin position="49"/>
        <end position="181"/>
    </location>
</feature>
<evidence type="ECO:0000259" key="3">
    <source>
        <dbReference type="PROSITE" id="PS50048"/>
    </source>
</evidence>
<dbReference type="Proteomes" id="UP001369815">
    <property type="component" value="Unassembled WGS sequence"/>
</dbReference>
<proteinExistence type="predicted"/>
<gene>
    <name evidence="4" type="ORF">Daesc_000954</name>
</gene>
<dbReference type="InterPro" id="IPR036864">
    <property type="entry name" value="Zn2-C6_fun-type_DNA-bd_sf"/>
</dbReference>
<evidence type="ECO:0000256" key="1">
    <source>
        <dbReference type="ARBA" id="ARBA00023242"/>
    </source>
</evidence>
<reference evidence="4 5" key="1">
    <citation type="journal article" date="2024" name="Front Chem Biol">
        <title>Unveiling the potential of Daldinia eschscholtzii MFLUCC 19-0629 through bioactivity and bioinformatics studies for enhanced sustainable agriculture production.</title>
        <authorList>
            <person name="Brooks S."/>
            <person name="Weaver J.A."/>
            <person name="Klomchit A."/>
            <person name="Alharthi S.A."/>
            <person name="Onlamun T."/>
            <person name="Nurani R."/>
            <person name="Vong T.K."/>
            <person name="Alberti F."/>
            <person name="Greco C."/>
        </authorList>
    </citation>
    <scope>NUCLEOTIDE SEQUENCE [LARGE SCALE GENOMIC DNA]</scope>
    <source>
        <strain evidence="4">MFLUCC 19-0629</strain>
    </source>
</reference>
<dbReference type="GO" id="GO:0008270">
    <property type="term" value="F:zinc ion binding"/>
    <property type="evidence" value="ECO:0007669"/>
    <property type="project" value="InterPro"/>
</dbReference>
<accession>A0AAX6MZW6</accession>